<keyword evidence="3" id="KW-0812">Transmembrane</keyword>
<organism evidence="4 5">
    <name type="scientific">Chrysochromulina tobinii</name>
    <dbReference type="NCBI Taxonomy" id="1460289"/>
    <lineage>
        <taxon>Eukaryota</taxon>
        <taxon>Haptista</taxon>
        <taxon>Haptophyta</taxon>
        <taxon>Prymnesiophyceae</taxon>
        <taxon>Prymnesiales</taxon>
        <taxon>Chrysochromulinaceae</taxon>
        <taxon>Chrysochromulina</taxon>
    </lineage>
</organism>
<keyword evidence="1" id="KW-0677">Repeat</keyword>
<evidence type="ECO:0000256" key="2">
    <source>
        <dbReference type="PROSITE-ProRule" id="PRU00708"/>
    </source>
</evidence>
<accession>A0A0M0JSX9</accession>
<keyword evidence="3" id="KW-1133">Transmembrane helix</keyword>
<dbReference type="Proteomes" id="UP000037460">
    <property type="component" value="Unassembled WGS sequence"/>
</dbReference>
<feature type="repeat" description="PPR" evidence="2">
    <location>
        <begin position="198"/>
        <end position="232"/>
    </location>
</feature>
<evidence type="ECO:0000313" key="4">
    <source>
        <dbReference type="EMBL" id="KOO29600.1"/>
    </source>
</evidence>
<dbReference type="PROSITE" id="PS51375">
    <property type="entry name" value="PPR"/>
    <property type="match status" value="1"/>
</dbReference>
<keyword evidence="3" id="KW-0472">Membrane</keyword>
<feature type="transmembrane region" description="Helical" evidence="3">
    <location>
        <begin position="494"/>
        <end position="516"/>
    </location>
</feature>
<evidence type="ECO:0000313" key="5">
    <source>
        <dbReference type="Proteomes" id="UP000037460"/>
    </source>
</evidence>
<dbReference type="Gene3D" id="1.25.40.10">
    <property type="entry name" value="Tetratricopeptide repeat domain"/>
    <property type="match status" value="2"/>
</dbReference>
<dbReference type="AlphaFoldDB" id="A0A0M0JSX9"/>
<name>A0A0M0JSX9_9EUKA</name>
<evidence type="ECO:0000256" key="3">
    <source>
        <dbReference type="SAM" id="Phobius"/>
    </source>
</evidence>
<dbReference type="PANTHER" id="PTHR47447">
    <property type="entry name" value="OS03G0856100 PROTEIN"/>
    <property type="match status" value="1"/>
</dbReference>
<proteinExistence type="predicted"/>
<dbReference type="InterPro" id="IPR011990">
    <property type="entry name" value="TPR-like_helical_dom_sf"/>
</dbReference>
<evidence type="ECO:0008006" key="6">
    <source>
        <dbReference type="Google" id="ProtNLM"/>
    </source>
</evidence>
<dbReference type="EMBL" id="JWZX01002391">
    <property type="protein sequence ID" value="KOO29600.1"/>
    <property type="molecule type" value="Genomic_DNA"/>
</dbReference>
<reference evidence="5" key="1">
    <citation type="journal article" date="2015" name="PLoS Genet.">
        <title>Genome Sequence and Transcriptome Analyses of Chrysochromulina tobin: Metabolic Tools for Enhanced Algal Fitness in the Prominent Order Prymnesiales (Haptophyceae).</title>
        <authorList>
            <person name="Hovde B.T."/>
            <person name="Deodato C.R."/>
            <person name="Hunsperger H.M."/>
            <person name="Ryken S.A."/>
            <person name="Yost W."/>
            <person name="Jha R.K."/>
            <person name="Patterson J."/>
            <person name="Monnat R.J. Jr."/>
            <person name="Barlow S.B."/>
            <person name="Starkenburg S.R."/>
            <person name="Cattolico R.A."/>
        </authorList>
    </citation>
    <scope>NUCLEOTIDE SEQUENCE</scope>
    <source>
        <strain evidence="5">CCMP291</strain>
    </source>
</reference>
<dbReference type="PANTHER" id="PTHR47447:SF17">
    <property type="entry name" value="OS12G0638900 PROTEIN"/>
    <property type="match status" value="1"/>
</dbReference>
<sequence>MAALSYGGLRAAFRLRAVKLACPCRISLALVSSRHFSIRLPVANPLSVAHEQRRHRRQRANLPSDKEGFLSACKRNDVGSAWEAYVTGAVAVDKYMLSALVALTGRRKRTALVRQLWRSVHEQGEPAPLDAHLSSDFITAFGSTESMAIASEVLAAARAAGCFNTRVCNSYLAATIRSGQIDEARRLVEIAAARGLADTVVLNTLIAEAARAGEVQLALTTLRRMEEHGPAPNETSYTSALLALVRASLSRPHLEGDRPHLEGLDLVATAEELRERMRLRGVAESSATRTSLLQLFADTSLAESVLSEAPALNPGQQYSAPWEIASEYAAPSELPPDVRFVTDLRGLTRPAVSLALRAELRLAGEARERGIGACGYGGSWVILTGTPPLIREEITGDHRLEAGHATNRATTAQPALKGAGQKGTRPPAIIPGSSRPSMAANLPVTVQTSIDFLKAEGVSFEQRRGMILVDASELERVAASAATAARQQRVWKALLLYGSVLASGLAATSIVPRLLFM</sequence>
<gene>
    <name evidence="4" type="ORF">Ctob_006724</name>
</gene>
<keyword evidence="5" id="KW-1185">Reference proteome</keyword>
<dbReference type="InterPro" id="IPR002885">
    <property type="entry name" value="PPR_rpt"/>
</dbReference>
<protein>
    <recommendedName>
        <fullName evidence="6">Pentatricopeptide repeat-containing protein</fullName>
    </recommendedName>
</protein>
<comment type="caution">
    <text evidence="4">The sequence shown here is derived from an EMBL/GenBank/DDBJ whole genome shotgun (WGS) entry which is preliminary data.</text>
</comment>
<evidence type="ECO:0000256" key="1">
    <source>
        <dbReference type="ARBA" id="ARBA00022737"/>
    </source>
</evidence>